<accession>A0ABY6M092</accession>
<dbReference type="RefSeq" id="WP_264434379.1">
    <property type="nucleotide sequence ID" value="NZ_CP081495.1"/>
</dbReference>
<dbReference type="PROSITE" id="PS51257">
    <property type="entry name" value="PROKAR_LIPOPROTEIN"/>
    <property type="match status" value="1"/>
</dbReference>
<proteinExistence type="predicted"/>
<evidence type="ECO:0000313" key="3">
    <source>
        <dbReference type="Proteomes" id="UP001163328"/>
    </source>
</evidence>
<feature type="chain" id="PRO_5046761856" description="Esterase" evidence="1">
    <location>
        <begin position="23"/>
        <end position="71"/>
    </location>
</feature>
<name>A0ABY6M092_9FLAO</name>
<dbReference type="EMBL" id="CP081495">
    <property type="protein sequence ID" value="UYW01904.1"/>
    <property type="molecule type" value="Genomic_DNA"/>
</dbReference>
<sequence>MKNIFHFLFIVLFTACSGTNVATNKVPKHETFTIYSSKIGEQRTINVWTPPNYNENSVALPVIYMADELLA</sequence>
<evidence type="ECO:0008006" key="4">
    <source>
        <dbReference type="Google" id="ProtNLM"/>
    </source>
</evidence>
<feature type="signal peptide" evidence="1">
    <location>
        <begin position="1"/>
        <end position="22"/>
    </location>
</feature>
<gene>
    <name evidence="2" type="ORF">K5I29_03025</name>
</gene>
<organism evidence="2 3">
    <name type="scientific">Flavobacterium agricola</name>
    <dbReference type="NCBI Taxonomy" id="2870839"/>
    <lineage>
        <taxon>Bacteria</taxon>
        <taxon>Pseudomonadati</taxon>
        <taxon>Bacteroidota</taxon>
        <taxon>Flavobacteriia</taxon>
        <taxon>Flavobacteriales</taxon>
        <taxon>Flavobacteriaceae</taxon>
        <taxon>Flavobacterium</taxon>
    </lineage>
</organism>
<dbReference type="Proteomes" id="UP001163328">
    <property type="component" value="Chromosome"/>
</dbReference>
<protein>
    <recommendedName>
        <fullName evidence="4">Esterase</fullName>
    </recommendedName>
</protein>
<evidence type="ECO:0000313" key="2">
    <source>
        <dbReference type="EMBL" id="UYW01904.1"/>
    </source>
</evidence>
<dbReference type="SUPFAM" id="SSF53474">
    <property type="entry name" value="alpha/beta-Hydrolases"/>
    <property type="match status" value="1"/>
</dbReference>
<dbReference type="Gene3D" id="3.40.50.1820">
    <property type="entry name" value="alpha/beta hydrolase"/>
    <property type="match status" value="1"/>
</dbReference>
<reference evidence="2" key="1">
    <citation type="submission" date="2021-08" db="EMBL/GenBank/DDBJ databases">
        <title>Flavobacterium sp. strain CC-SYL302.</title>
        <authorList>
            <person name="Lin S.-Y."/>
            <person name="Lee T.-H."/>
            <person name="Young C.-C."/>
        </authorList>
    </citation>
    <scope>NUCLEOTIDE SEQUENCE</scope>
    <source>
        <strain evidence="2">CC-SYL302</strain>
    </source>
</reference>
<keyword evidence="1" id="KW-0732">Signal</keyword>
<keyword evidence="3" id="KW-1185">Reference proteome</keyword>
<dbReference type="InterPro" id="IPR029058">
    <property type="entry name" value="AB_hydrolase_fold"/>
</dbReference>
<evidence type="ECO:0000256" key="1">
    <source>
        <dbReference type="SAM" id="SignalP"/>
    </source>
</evidence>